<feature type="domain" description="AMP-dependent synthetase/ligase" evidence="7">
    <location>
        <begin position="52"/>
        <end position="440"/>
    </location>
</feature>
<sequence>MFSKSTRFLSSRLTSAASLRVARNLQLQSNEGYLRNPGSEPLIHATLGDVIAETAHRYPGRVAIRSIREDISITYDELLSQADSLGCALRANGFEKGDRLGIWSHNCVGWVVGLVAAARVGLISVFINPAYETNEVSFCIKKTQMKGLLIGDTIKNRDYIGRLNKILPELQTSKEGSLSSPIFPNLRSIMTLEKDAINGVSTIDSLINSYKNNCAVSKYGKEIKPEDGSICLFTSGTTGDPKAAIDSNLAVVNNTYFSGKRLLLNEEHQIVCLQAPLFHALGSIVTLISALQHGSTIVIAAPVYDVAANINALCAEKCTVITGTPTMYVDILSQIENMGKLPIKLCLALAAGAPCSPQLIRKMHDQMKTEFVSALYGQTETTACVFQSLPGESVDVVAESVGYLTDHTEVKVIDEKGEILPFGVPGELMVRGYNNMICYWDEPEKTKKTLREDGWLYTGDKFTLSPEGYGKIIGRFKDIIIRGGENIAPKEIEDQLITHPDIIDCQVIGVSDERLGEELCAVIIPREGAKFTLDNMAKHCSGKLARFKIPRLLKTVDEFPRTASGKIQKYKIKELIESGKI</sequence>
<comment type="catalytic activity">
    <reaction evidence="6">
        <text>a medium-chain fatty acid + ATP + CoA = a medium-chain fatty acyl-CoA + AMP + diphosphate</text>
        <dbReference type="Rhea" id="RHEA:48340"/>
        <dbReference type="ChEBI" id="CHEBI:30616"/>
        <dbReference type="ChEBI" id="CHEBI:33019"/>
        <dbReference type="ChEBI" id="CHEBI:57287"/>
        <dbReference type="ChEBI" id="CHEBI:59558"/>
        <dbReference type="ChEBI" id="CHEBI:90546"/>
        <dbReference type="ChEBI" id="CHEBI:456215"/>
        <dbReference type="EC" id="6.2.1.2"/>
    </reaction>
</comment>
<evidence type="ECO:0000256" key="6">
    <source>
        <dbReference type="ARBA" id="ARBA00048277"/>
    </source>
</evidence>
<dbReference type="InterPro" id="IPR045851">
    <property type="entry name" value="AMP-bd_C_sf"/>
</dbReference>
<dbReference type="InterPro" id="IPR042099">
    <property type="entry name" value="ANL_N_sf"/>
</dbReference>
<evidence type="ECO:0000259" key="7">
    <source>
        <dbReference type="Pfam" id="PF00501"/>
    </source>
</evidence>
<dbReference type="Pfam" id="PF13193">
    <property type="entry name" value="AMP-binding_C"/>
    <property type="match status" value="1"/>
</dbReference>
<dbReference type="GO" id="GO:0031956">
    <property type="term" value="F:medium-chain fatty acid-CoA ligase activity"/>
    <property type="evidence" value="ECO:0007669"/>
    <property type="project" value="UniProtKB-EC"/>
</dbReference>
<dbReference type="Gene3D" id="3.40.50.12780">
    <property type="entry name" value="N-terminal domain of ligase-like"/>
    <property type="match status" value="1"/>
</dbReference>
<dbReference type="GeneID" id="113391433"/>
<evidence type="ECO:0000313" key="9">
    <source>
        <dbReference type="Proteomes" id="UP001652626"/>
    </source>
</evidence>
<evidence type="ECO:0000259" key="8">
    <source>
        <dbReference type="Pfam" id="PF13193"/>
    </source>
</evidence>
<evidence type="ECO:0000256" key="4">
    <source>
        <dbReference type="ARBA" id="ARBA00039638"/>
    </source>
</evidence>
<evidence type="ECO:0000256" key="2">
    <source>
        <dbReference type="ARBA" id="ARBA00022598"/>
    </source>
</evidence>
<reference evidence="10" key="1">
    <citation type="submission" date="2025-08" db="UniProtKB">
        <authorList>
            <consortium name="RefSeq"/>
        </authorList>
    </citation>
    <scope>IDENTIFICATION</scope>
    <source>
        <tissue evidence="10">Whole body</tissue>
    </source>
</reference>
<keyword evidence="2 10" id="KW-0436">Ligase</keyword>
<feature type="domain" description="AMP-binding enzyme C-terminal" evidence="8">
    <location>
        <begin position="491"/>
        <end position="566"/>
    </location>
</feature>
<dbReference type="SUPFAM" id="SSF56801">
    <property type="entry name" value="Acetyl-CoA synthetase-like"/>
    <property type="match status" value="1"/>
</dbReference>
<comment type="catalytic activity">
    <reaction evidence="5">
        <text>octanoate + ATP + CoA = octanoyl-CoA + AMP + diphosphate</text>
        <dbReference type="Rhea" id="RHEA:33631"/>
        <dbReference type="ChEBI" id="CHEBI:25646"/>
        <dbReference type="ChEBI" id="CHEBI:30616"/>
        <dbReference type="ChEBI" id="CHEBI:33019"/>
        <dbReference type="ChEBI" id="CHEBI:57287"/>
        <dbReference type="ChEBI" id="CHEBI:57386"/>
        <dbReference type="ChEBI" id="CHEBI:456215"/>
    </reaction>
</comment>
<dbReference type="PANTHER" id="PTHR43201">
    <property type="entry name" value="ACYL-COA SYNTHETASE"/>
    <property type="match status" value="1"/>
</dbReference>
<evidence type="ECO:0000256" key="3">
    <source>
        <dbReference type="ARBA" id="ARBA00037247"/>
    </source>
</evidence>
<dbReference type="AlphaFoldDB" id="A0A8B8HEF0"/>
<dbReference type="OMA" id="ICCRGYN"/>
<organism evidence="9 10">
    <name type="scientific">Vanessa tameamea</name>
    <name type="common">Kamehameha butterfly</name>
    <dbReference type="NCBI Taxonomy" id="334116"/>
    <lineage>
        <taxon>Eukaryota</taxon>
        <taxon>Metazoa</taxon>
        <taxon>Ecdysozoa</taxon>
        <taxon>Arthropoda</taxon>
        <taxon>Hexapoda</taxon>
        <taxon>Insecta</taxon>
        <taxon>Pterygota</taxon>
        <taxon>Neoptera</taxon>
        <taxon>Endopterygota</taxon>
        <taxon>Lepidoptera</taxon>
        <taxon>Glossata</taxon>
        <taxon>Ditrysia</taxon>
        <taxon>Papilionoidea</taxon>
        <taxon>Nymphalidae</taxon>
        <taxon>Nymphalinae</taxon>
        <taxon>Vanessa</taxon>
    </lineage>
</organism>
<dbReference type="GO" id="GO:0006631">
    <property type="term" value="P:fatty acid metabolic process"/>
    <property type="evidence" value="ECO:0007669"/>
    <property type="project" value="TreeGrafter"/>
</dbReference>
<evidence type="ECO:0000313" key="10">
    <source>
        <dbReference type="RefSeq" id="XP_026483184.2"/>
    </source>
</evidence>
<dbReference type="Proteomes" id="UP001652626">
    <property type="component" value="Chromosome 10"/>
</dbReference>
<dbReference type="PANTHER" id="PTHR43201:SF5">
    <property type="entry name" value="MEDIUM-CHAIN ACYL-COA LIGASE ACSF2, MITOCHONDRIAL"/>
    <property type="match status" value="1"/>
</dbReference>
<dbReference type="RefSeq" id="XP_026483184.2">
    <property type="nucleotide sequence ID" value="XM_026627399.2"/>
</dbReference>
<dbReference type="OrthoDB" id="10253115at2759"/>
<dbReference type="Gene3D" id="3.30.300.30">
    <property type="match status" value="1"/>
</dbReference>
<comment type="function">
    <text evidence="3">Acyl-CoA synthases catalyze the initial reaction in fatty acid metabolism, by forming a thioester with CoA. Has some preference toward medium-chain substrates. Plays a role in adipocyte differentiation.</text>
</comment>
<protein>
    <recommendedName>
        <fullName evidence="4">Medium-chain acyl-CoA ligase ACSF2, mitochondrial</fullName>
    </recommendedName>
</protein>
<evidence type="ECO:0000256" key="1">
    <source>
        <dbReference type="ARBA" id="ARBA00006432"/>
    </source>
</evidence>
<keyword evidence="9" id="KW-1185">Reference proteome</keyword>
<name>A0A8B8HEF0_VANTA</name>
<dbReference type="Pfam" id="PF00501">
    <property type="entry name" value="AMP-binding"/>
    <property type="match status" value="1"/>
</dbReference>
<accession>A0A8B8HEF0</accession>
<comment type="similarity">
    <text evidence="1">Belongs to the ATP-dependent AMP-binding enzyme family.</text>
</comment>
<proteinExistence type="inferred from homology"/>
<dbReference type="InterPro" id="IPR000873">
    <property type="entry name" value="AMP-dep_synth/lig_dom"/>
</dbReference>
<evidence type="ECO:0000256" key="5">
    <source>
        <dbReference type="ARBA" id="ARBA00047319"/>
    </source>
</evidence>
<gene>
    <name evidence="10" type="primary">LOC113391433</name>
</gene>
<dbReference type="InterPro" id="IPR025110">
    <property type="entry name" value="AMP-bd_C"/>
</dbReference>